<comment type="subcellular location">
    <subcellularLocation>
        <location evidence="1">Cell membrane</location>
        <topology evidence="1">Multi-pass membrane protein</topology>
    </subcellularLocation>
</comment>
<evidence type="ECO:0000256" key="8">
    <source>
        <dbReference type="SAM" id="Phobius"/>
    </source>
</evidence>
<dbReference type="PANTHER" id="PTHR30489">
    <property type="entry name" value="LIPOPROTEIN-RELEASING SYSTEM TRANSMEMBRANE PROTEIN LOLE"/>
    <property type="match status" value="1"/>
</dbReference>
<dbReference type="Pfam" id="PF02687">
    <property type="entry name" value="FtsX"/>
    <property type="match status" value="1"/>
</dbReference>
<feature type="transmembrane region" description="Helical" evidence="8">
    <location>
        <begin position="272"/>
        <end position="295"/>
    </location>
</feature>
<evidence type="ECO:0000256" key="6">
    <source>
        <dbReference type="ARBA" id="ARBA00022989"/>
    </source>
</evidence>
<dbReference type="InterPro" id="IPR051447">
    <property type="entry name" value="Lipoprotein-release_system"/>
</dbReference>
<dbReference type="OrthoDB" id="9808461at2"/>
<feature type="domain" description="ABC3 transporter permease C-terminal" evidence="9">
    <location>
        <begin position="274"/>
        <end position="408"/>
    </location>
</feature>
<dbReference type="NCBIfam" id="TIGR02212">
    <property type="entry name" value="lolCE"/>
    <property type="match status" value="1"/>
</dbReference>
<protein>
    <submittedName>
        <fullName evidence="11">Lipoprotein-releasing system permease protein</fullName>
    </submittedName>
</protein>
<keyword evidence="5 8" id="KW-0812">Transmembrane</keyword>
<feature type="transmembrane region" description="Helical" evidence="8">
    <location>
        <begin position="381"/>
        <end position="401"/>
    </location>
</feature>
<accession>A0A3D9HWL7</accession>
<feature type="transmembrane region" description="Helical" evidence="8">
    <location>
        <begin position="316"/>
        <end position="344"/>
    </location>
</feature>
<dbReference type="InterPro" id="IPR003838">
    <property type="entry name" value="ABC3_permease_C"/>
</dbReference>
<dbReference type="InterPro" id="IPR011925">
    <property type="entry name" value="LolCE_TM"/>
</dbReference>
<dbReference type="RefSeq" id="WP_115934463.1">
    <property type="nucleotide sequence ID" value="NZ_QRDW01000001.1"/>
</dbReference>
<keyword evidence="7 8" id="KW-0472">Membrane</keyword>
<keyword evidence="3" id="KW-0813">Transport</keyword>
<dbReference type="GO" id="GO:0098797">
    <property type="term" value="C:plasma membrane protein complex"/>
    <property type="evidence" value="ECO:0007669"/>
    <property type="project" value="TreeGrafter"/>
</dbReference>
<organism evidence="11 12">
    <name type="scientific">Aestuariispira insulae</name>
    <dbReference type="NCBI Taxonomy" id="1461337"/>
    <lineage>
        <taxon>Bacteria</taxon>
        <taxon>Pseudomonadati</taxon>
        <taxon>Pseudomonadota</taxon>
        <taxon>Alphaproteobacteria</taxon>
        <taxon>Rhodospirillales</taxon>
        <taxon>Kiloniellaceae</taxon>
        <taxon>Aestuariispira</taxon>
    </lineage>
</organism>
<evidence type="ECO:0000259" key="10">
    <source>
        <dbReference type="Pfam" id="PF12704"/>
    </source>
</evidence>
<evidence type="ECO:0000256" key="7">
    <source>
        <dbReference type="ARBA" id="ARBA00023136"/>
    </source>
</evidence>
<proteinExistence type="inferred from homology"/>
<keyword evidence="12" id="KW-1185">Reference proteome</keyword>
<sequence>MFTAFERLVAVRYLRAKKQEGVISVIGWITVAGILLGVGALIVVMSVMNGFRHDLLATITGVQGHVVIGSFDKSLPDYEKMVVNLESKSGVTAASAYIEGQVLATANGNNTGALVRGMKREDILKRDFMRNAVVQGSLDGFDEGSGVLIGIRMARKLGIYTGSKIKLISPEGQVTAFGSVPRTKTYSVAGIVDVGNAMFDDGMILMPLKESQIYFRRKGTVNYIEVILEKPETARERMKEFRAEYADSSIWMQDWMARNSQFIGVLQVERNMMFIIVAMVVLVAAFNIISSQIMLVNDKAKGIAIMRTMGASRKSIMKIFMITGSSVGIVGTVLGTLAGVSLALNIENIRRWIEAVFDTTLFPPEFYFLTRVPASVKIEEVFWTIVVALVLSFLAAVIPAWRASRLDPVEVLRYE</sequence>
<dbReference type="Proteomes" id="UP000256845">
    <property type="component" value="Unassembled WGS sequence"/>
</dbReference>
<reference evidence="11 12" key="1">
    <citation type="submission" date="2018-07" db="EMBL/GenBank/DDBJ databases">
        <title>Genomic Encyclopedia of Type Strains, Phase III (KMG-III): the genomes of soil and plant-associated and newly described type strains.</title>
        <authorList>
            <person name="Whitman W."/>
        </authorList>
    </citation>
    <scope>NUCLEOTIDE SEQUENCE [LARGE SCALE GENOMIC DNA]</scope>
    <source>
        <strain evidence="11 12">CECT 8488</strain>
    </source>
</reference>
<dbReference type="PANTHER" id="PTHR30489:SF0">
    <property type="entry name" value="LIPOPROTEIN-RELEASING SYSTEM TRANSMEMBRANE PROTEIN LOLE"/>
    <property type="match status" value="1"/>
</dbReference>
<evidence type="ECO:0000256" key="5">
    <source>
        <dbReference type="ARBA" id="ARBA00022692"/>
    </source>
</evidence>
<dbReference type="EMBL" id="QRDW01000001">
    <property type="protein sequence ID" value="RED53306.1"/>
    <property type="molecule type" value="Genomic_DNA"/>
</dbReference>
<dbReference type="Pfam" id="PF12704">
    <property type="entry name" value="MacB_PCD"/>
    <property type="match status" value="1"/>
</dbReference>
<evidence type="ECO:0000256" key="1">
    <source>
        <dbReference type="ARBA" id="ARBA00004651"/>
    </source>
</evidence>
<evidence type="ECO:0000256" key="2">
    <source>
        <dbReference type="ARBA" id="ARBA00005236"/>
    </source>
</evidence>
<dbReference type="GO" id="GO:0044874">
    <property type="term" value="P:lipoprotein localization to outer membrane"/>
    <property type="evidence" value="ECO:0007669"/>
    <property type="project" value="TreeGrafter"/>
</dbReference>
<dbReference type="AlphaFoldDB" id="A0A3D9HWL7"/>
<dbReference type="GO" id="GO:0042953">
    <property type="term" value="P:lipoprotein transport"/>
    <property type="evidence" value="ECO:0007669"/>
    <property type="project" value="InterPro"/>
</dbReference>
<feature type="transmembrane region" description="Helical" evidence="8">
    <location>
        <begin position="21"/>
        <end position="48"/>
    </location>
</feature>
<evidence type="ECO:0000259" key="9">
    <source>
        <dbReference type="Pfam" id="PF02687"/>
    </source>
</evidence>
<dbReference type="InterPro" id="IPR025857">
    <property type="entry name" value="MacB_PCD"/>
</dbReference>
<comment type="caution">
    <text evidence="11">The sequence shown here is derived from an EMBL/GenBank/DDBJ whole genome shotgun (WGS) entry which is preliminary data.</text>
</comment>
<keyword evidence="4" id="KW-1003">Cell membrane</keyword>
<evidence type="ECO:0000256" key="3">
    <source>
        <dbReference type="ARBA" id="ARBA00022448"/>
    </source>
</evidence>
<evidence type="ECO:0000256" key="4">
    <source>
        <dbReference type="ARBA" id="ARBA00022475"/>
    </source>
</evidence>
<name>A0A3D9HWL7_9PROT</name>
<evidence type="ECO:0000313" key="11">
    <source>
        <dbReference type="EMBL" id="RED53306.1"/>
    </source>
</evidence>
<keyword evidence="11" id="KW-0449">Lipoprotein</keyword>
<comment type="similarity">
    <text evidence="2">Belongs to the ABC-4 integral membrane protein family. LolC/E subfamily.</text>
</comment>
<evidence type="ECO:0000313" key="12">
    <source>
        <dbReference type="Proteomes" id="UP000256845"/>
    </source>
</evidence>
<keyword evidence="6 8" id="KW-1133">Transmembrane helix</keyword>
<feature type="domain" description="MacB-like periplasmic core" evidence="10">
    <location>
        <begin position="29"/>
        <end position="240"/>
    </location>
</feature>
<gene>
    <name evidence="11" type="ORF">DFP90_10188</name>
</gene>